<accession>A0A2S9T1H1</accession>
<gene>
    <name evidence="1" type="ORF">CJ673_10230</name>
</gene>
<evidence type="ECO:0000313" key="2">
    <source>
        <dbReference type="Proteomes" id="UP000238281"/>
    </source>
</evidence>
<dbReference type="RefSeq" id="WP_026805438.1">
    <property type="nucleotide sequence ID" value="NZ_JAMXDV010000030.1"/>
</dbReference>
<organism evidence="1 2">
    <name type="scientific">Aliarcobacter cryaerophilus</name>
    <dbReference type="NCBI Taxonomy" id="28198"/>
    <lineage>
        <taxon>Bacteria</taxon>
        <taxon>Pseudomonadati</taxon>
        <taxon>Campylobacterota</taxon>
        <taxon>Epsilonproteobacteria</taxon>
        <taxon>Campylobacterales</taxon>
        <taxon>Arcobacteraceae</taxon>
        <taxon>Aliarcobacter</taxon>
    </lineage>
</organism>
<dbReference type="AlphaFoldDB" id="A0A2S9T1H1"/>
<dbReference type="SUPFAM" id="SSF47413">
    <property type="entry name" value="lambda repressor-like DNA-binding domains"/>
    <property type="match status" value="1"/>
</dbReference>
<comment type="caution">
    <text evidence="1">The sequence shown here is derived from an EMBL/GenBank/DDBJ whole genome shotgun (WGS) entry which is preliminary data.</text>
</comment>
<sequence length="187" mass="22430">MIKSSVQKILMVASKKIRAERIALELSQEEFANFVDIKYATYKTFEQKGKITFENYVKILIKINKEEQFNKFLEGFEFNDQKERTNKKNENDNIYLKPIIEPSQKYIILDKKVFGEELFYSVEDGHRYEIPNFINIVLNKWNEKRLMLLLKYFGPERLASHIIEQKDINLLKSFNKHKAHIYKQLNN</sequence>
<dbReference type="Proteomes" id="UP000238281">
    <property type="component" value="Unassembled WGS sequence"/>
</dbReference>
<reference evidence="1 2" key="1">
    <citation type="submission" date="2017-09" db="EMBL/GenBank/DDBJ databases">
        <title>Reassesment of A. cryaerophilus.</title>
        <authorList>
            <person name="Perez-Cataluna A."/>
            <person name="Collado L."/>
            <person name="Salgado O."/>
            <person name="Lefinanco V."/>
            <person name="Figueras M.J."/>
        </authorList>
    </citation>
    <scope>NUCLEOTIDE SEQUENCE [LARGE SCALE GENOMIC DNA]</scope>
    <source>
        <strain evidence="1 2">LMG 10210</strain>
    </source>
</reference>
<proteinExistence type="predicted"/>
<evidence type="ECO:0000313" key="1">
    <source>
        <dbReference type="EMBL" id="PRM92609.1"/>
    </source>
</evidence>
<dbReference type="InterPro" id="IPR010982">
    <property type="entry name" value="Lambda_DNA-bd_dom_sf"/>
</dbReference>
<dbReference type="Gene3D" id="1.10.260.40">
    <property type="entry name" value="lambda repressor-like DNA-binding domains"/>
    <property type="match status" value="1"/>
</dbReference>
<dbReference type="InterPro" id="IPR001387">
    <property type="entry name" value="Cro/C1-type_HTH"/>
</dbReference>
<name>A0A2S9T1H1_9BACT</name>
<dbReference type="CDD" id="cd00093">
    <property type="entry name" value="HTH_XRE"/>
    <property type="match status" value="1"/>
</dbReference>
<dbReference type="GO" id="GO:0003677">
    <property type="term" value="F:DNA binding"/>
    <property type="evidence" value="ECO:0007669"/>
    <property type="project" value="InterPro"/>
</dbReference>
<dbReference type="EMBL" id="NXGE01000009">
    <property type="protein sequence ID" value="PRM92609.1"/>
    <property type="molecule type" value="Genomic_DNA"/>
</dbReference>
<protein>
    <submittedName>
        <fullName evidence="1">Transcriptional regulator</fullName>
    </submittedName>
</protein>